<proteinExistence type="predicted"/>
<feature type="coiled-coil region" evidence="1">
    <location>
        <begin position="26"/>
        <end position="53"/>
    </location>
</feature>
<evidence type="ECO:0000256" key="1">
    <source>
        <dbReference type="SAM" id="Coils"/>
    </source>
</evidence>
<evidence type="ECO:0000313" key="2">
    <source>
        <dbReference type="EMBL" id="KAI1725359.1"/>
    </source>
</evidence>
<dbReference type="Proteomes" id="UP001201812">
    <property type="component" value="Unassembled WGS sequence"/>
</dbReference>
<sequence>MENANDNGQEDGETLYCMLTEQFKSILNSERQLKETIDEKESFKTKAEQLEQIPIRNENLMESVSRVIGSAEYMEGELNKCLEKLSVLGPPNQQIDPIIQECGGHSNGSSREHEVQMKERIIEELRLEINAKQMVLHHLSKSSQPMLRNTEDQND</sequence>
<dbReference type="EMBL" id="JAKKPZ010000002">
    <property type="protein sequence ID" value="KAI1725359.1"/>
    <property type="molecule type" value="Genomic_DNA"/>
</dbReference>
<accession>A0AAD4RBP4</accession>
<evidence type="ECO:0000313" key="3">
    <source>
        <dbReference type="Proteomes" id="UP001201812"/>
    </source>
</evidence>
<organism evidence="2 3">
    <name type="scientific">Ditylenchus destructor</name>
    <dbReference type="NCBI Taxonomy" id="166010"/>
    <lineage>
        <taxon>Eukaryota</taxon>
        <taxon>Metazoa</taxon>
        <taxon>Ecdysozoa</taxon>
        <taxon>Nematoda</taxon>
        <taxon>Chromadorea</taxon>
        <taxon>Rhabditida</taxon>
        <taxon>Tylenchina</taxon>
        <taxon>Tylenchomorpha</taxon>
        <taxon>Sphaerularioidea</taxon>
        <taxon>Anguinidae</taxon>
        <taxon>Anguininae</taxon>
        <taxon>Ditylenchus</taxon>
    </lineage>
</organism>
<name>A0AAD4RBP4_9BILA</name>
<gene>
    <name evidence="2" type="ORF">DdX_02015</name>
</gene>
<dbReference type="AlphaFoldDB" id="A0AAD4RBP4"/>
<reference evidence="2" key="1">
    <citation type="submission" date="2022-01" db="EMBL/GenBank/DDBJ databases">
        <title>Genome Sequence Resource for Two Populations of Ditylenchus destructor, the Migratory Endoparasitic Phytonematode.</title>
        <authorList>
            <person name="Zhang H."/>
            <person name="Lin R."/>
            <person name="Xie B."/>
        </authorList>
    </citation>
    <scope>NUCLEOTIDE SEQUENCE</scope>
    <source>
        <strain evidence="2">BazhouSP</strain>
    </source>
</reference>
<keyword evidence="3" id="KW-1185">Reference proteome</keyword>
<protein>
    <submittedName>
        <fullName evidence="2">Uncharacterized protein</fullName>
    </submittedName>
</protein>
<keyword evidence="1" id="KW-0175">Coiled coil</keyword>
<comment type="caution">
    <text evidence="2">The sequence shown here is derived from an EMBL/GenBank/DDBJ whole genome shotgun (WGS) entry which is preliminary data.</text>
</comment>